<sequence length="137" mass="16482">MKFINFQLNKFVYILCGIVFIISGFEIYITKKFTFHYYEPLYLGNYSILAGLVFIVAGLLLIIYTPKHSDFMRCKKCHKVYNYVDVKDKDKICPKCGGELQDYKEFEKEEQEKKNKEFKRIDKIERELIEKYKKSKK</sequence>
<dbReference type="EMBL" id="JAPXGO010000011">
    <property type="protein sequence ID" value="MCZ6160594.1"/>
    <property type="molecule type" value="Genomic_DNA"/>
</dbReference>
<proteinExistence type="predicted"/>
<evidence type="ECO:0000313" key="2">
    <source>
        <dbReference type="EMBL" id="MCZ6160594.1"/>
    </source>
</evidence>
<keyword evidence="1" id="KW-0472">Membrane</keyword>
<reference evidence="2" key="1">
    <citation type="submission" date="2022-12" db="EMBL/GenBank/DDBJ databases">
        <title>Species Delineation and Comparative Genomics within the Campylobacter ureolyticus Complex.</title>
        <authorList>
            <person name="Maki J."/>
            <person name="Howard M."/>
            <person name="Connelly S."/>
            <person name="Hardy D.J."/>
            <person name="Cameron A."/>
        </authorList>
    </citation>
    <scope>NUCLEOTIDE SEQUENCE</scope>
    <source>
        <strain evidence="2">URMC_787</strain>
    </source>
</reference>
<name>A0A9Q4KPW8_9BACT</name>
<accession>A0A9Q4KPW8</accession>
<keyword evidence="2" id="KW-0418">Kinase</keyword>
<organism evidence="2 3">
    <name type="scientific">Campylobacter ureolyticus</name>
    <dbReference type="NCBI Taxonomy" id="827"/>
    <lineage>
        <taxon>Bacteria</taxon>
        <taxon>Pseudomonadati</taxon>
        <taxon>Campylobacterota</taxon>
        <taxon>Epsilonproteobacteria</taxon>
        <taxon>Campylobacterales</taxon>
        <taxon>Campylobacteraceae</taxon>
        <taxon>Campylobacter</taxon>
    </lineage>
</organism>
<dbReference type="AlphaFoldDB" id="A0A9Q4KPW8"/>
<feature type="transmembrane region" description="Helical" evidence="1">
    <location>
        <begin position="12"/>
        <end position="29"/>
    </location>
</feature>
<keyword evidence="1" id="KW-0812">Transmembrane</keyword>
<dbReference type="Proteomes" id="UP001075225">
    <property type="component" value="Unassembled WGS sequence"/>
</dbReference>
<dbReference type="GO" id="GO:0016301">
    <property type="term" value="F:kinase activity"/>
    <property type="evidence" value="ECO:0007669"/>
    <property type="project" value="UniProtKB-KW"/>
</dbReference>
<evidence type="ECO:0000256" key="1">
    <source>
        <dbReference type="SAM" id="Phobius"/>
    </source>
</evidence>
<evidence type="ECO:0000313" key="3">
    <source>
        <dbReference type="Proteomes" id="UP001075225"/>
    </source>
</evidence>
<protein>
    <submittedName>
        <fullName evidence="2">Adenylate kinase</fullName>
    </submittedName>
</protein>
<keyword evidence="2" id="KW-0808">Transferase</keyword>
<keyword evidence="1" id="KW-1133">Transmembrane helix</keyword>
<comment type="caution">
    <text evidence="2">The sequence shown here is derived from an EMBL/GenBank/DDBJ whole genome shotgun (WGS) entry which is preliminary data.</text>
</comment>
<gene>
    <name evidence="2" type="ORF">O6B32_08890</name>
</gene>
<feature type="transmembrane region" description="Helical" evidence="1">
    <location>
        <begin position="41"/>
        <end position="63"/>
    </location>
</feature>